<comment type="caution">
    <text evidence="1">The sequence shown here is derived from an EMBL/GenBank/DDBJ whole genome shotgun (WGS) entry which is preliminary data.</text>
</comment>
<dbReference type="EMBL" id="SZYD01000012">
    <property type="protein sequence ID" value="KAD4584569.1"/>
    <property type="molecule type" value="Genomic_DNA"/>
</dbReference>
<reference evidence="1 2" key="1">
    <citation type="submission" date="2019-05" db="EMBL/GenBank/DDBJ databases">
        <title>Mikania micrantha, genome provides insights into the molecular mechanism of rapid growth.</title>
        <authorList>
            <person name="Liu B."/>
        </authorList>
    </citation>
    <scope>NUCLEOTIDE SEQUENCE [LARGE SCALE GENOMIC DNA]</scope>
    <source>
        <strain evidence="1">NLD-2019</strain>
        <tissue evidence="1">Leaf</tissue>
    </source>
</reference>
<gene>
    <name evidence="1" type="ORF">E3N88_22170</name>
</gene>
<sequence>MDKHRSPFLVTDTLGVAAKRDTVIPWLIWWGVLRHQKEAEFHHEGYGGSQDGFNIVRDHAESLEDGDYNKEEDPTQLGSNVADLAHGPSQREFISRIGEKFARGKVHRTIRTLFNESFDGPWATYKEVPKEVLDRIFDRFKTRYKWDPSNDYVIREAFQNVLKKRYPDIMLEHRATSAKRARDAGHNFPNDKPNFSIMCDFPPRFVHPEVWRDLCKGWNTNEWKKKSERGRNNRMSVDDEDVISRHTGDSRGYDEHRMILEKRLGKPPTFKELFLATHLVKESKKKFWDGLYDESLDEAVFCTNRSRKAYEEYATAMLEKYGEDVTQHPVGDIELWERTQGGSKFGIGSSDSNFIITGTRSSSSGSTPSYVEYQCSQEKVRDLQSQVEELHNRVEDV</sequence>
<accession>A0A5N6NAT2</accession>
<dbReference type="InterPro" id="IPR004252">
    <property type="entry name" value="Probable_transposase_24"/>
</dbReference>
<dbReference type="PANTHER" id="PTHR33411">
    <property type="entry name" value="OS08G0392500 PROTEIN"/>
    <property type="match status" value="1"/>
</dbReference>
<evidence type="ECO:0000313" key="1">
    <source>
        <dbReference type="EMBL" id="KAD4584569.1"/>
    </source>
</evidence>
<name>A0A5N6NAT2_9ASTR</name>
<dbReference type="AlphaFoldDB" id="A0A5N6NAT2"/>
<protein>
    <recommendedName>
        <fullName evidence="3">Transposase, Ptta/En/Spm, plant</fullName>
    </recommendedName>
</protein>
<dbReference type="OrthoDB" id="1705129at2759"/>
<evidence type="ECO:0008006" key="3">
    <source>
        <dbReference type="Google" id="ProtNLM"/>
    </source>
</evidence>
<organism evidence="1 2">
    <name type="scientific">Mikania micrantha</name>
    <name type="common">bitter vine</name>
    <dbReference type="NCBI Taxonomy" id="192012"/>
    <lineage>
        <taxon>Eukaryota</taxon>
        <taxon>Viridiplantae</taxon>
        <taxon>Streptophyta</taxon>
        <taxon>Embryophyta</taxon>
        <taxon>Tracheophyta</taxon>
        <taxon>Spermatophyta</taxon>
        <taxon>Magnoliopsida</taxon>
        <taxon>eudicotyledons</taxon>
        <taxon>Gunneridae</taxon>
        <taxon>Pentapetalae</taxon>
        <taxon>asterids</taxon>
        <taxon>campanulids</taxon>
        <taxon>Asterales</taxon>
        <taxon>Asteraceae</taxon>
        <taxon>Asteroideae</taxon>
        <taxon>Heliantheae alliance</taxon>
        <taxon>Eupatorieae</taxon>
        <taxon>Mikania</taxon>
    </lineage>
</organism>
<keyword evidence="2" id="KW-1185">Reference proteome</keyword>
<proteinExistence type="predicted"/>
<dbReference type="Pfam" id="PF03004">
    <property type="entry name" value="Transposase_24"/>
    <property type="match status" value="1"/>
</dbReference>
<evidence type="ECO:0000313" key="2">
    <source>
        <dbReference type="Proteomes" id="UP000326396"/>
    </source>
</evidence>
<dbReference type="Proteomes" id="UP000326396">
    <property type="component" value="Linkage Group LG2"/>
</dbReference>
<dbReference type="PANTHER" id="PTHR33411:SF33">
    <property type="entry name" value="TRANSPOSASE, PTTA_EN_SPM, PLANT-RELATED"/>
    <property type="match status" value="1"/>
</dbReference>